<evidence type="ECO:0000259" key="6">
    <source>
        <dbReference type="Pfam" id="PF00496"/>
    </source>
</evidence>
<dbReference type="EMBL" id="JACHWB010000001">
    <property type="protein sequence ID" value="MBB3017208.1"/>
    <property type="molecule type" value="Genomic_DNA"/>
</dbReference>
<keyword evidence="4 5" id="KW-0732">Signal</keyword>
<dbReference type="PANTHER" id="PTHR30290">
    <property type="entry name" value="PERIPLASMIC BINDING COMPONENT OF ABC TRANSPORTER"/>
    <property type="match status" value="1"/>
</dbReference>
<gene>
    <name evidence="7" type="ORF">FHR70_000248</name>
</gene>
<evidence type="ECO:0000256" key="4">
    <source>
        <dbReference type="ARBA" id="ARBA00022729"/>
    </source>
</evidence>
<evidence type="ECO:0000256" key="1">
    <source>
        <dbReference type="ARBA" id="ARBA00004418"/>
    </source>
</evidence>
<sequence>MVSSALRGAIGAGFMVAAMASASAQVLEIGADNGPTGLDPHLITAFPSFMVVNGNIYEGLTAIDKDLKTVPGLAESWSAAPDGKTYTFKLRSGVKFHDGSDMNAEDVVASIKRVQSKDIASPLASRLAAVESANAVDAQTVELKLKEPSAALLSSLATIAIVPSAMEANKDALQKAPVGTGPFKFQEWQPNGFILLTKNEAYWEKGLPKLAGLKFNIVPESATRQVGLSNGQYALLPNIDAATALQLKGKPNVKLAETMDLAYTLIGMNVSKPPFDNAKVREAVNYAINRQEIVDAALFGAGVPGGPLSPALKSWALDVNQFACYKPDPAKAQALLKEAGVATPVAVTLKVLPRQDVKDIAQVVQEQLNKAGFKVELVNQEQGQFIQDWRNSNFDMFASINAGQPDPDEYFYRTFRTGGSTNVFKYSDAEIDSLLDQARSQQDQAARKTAYDKVQQKLACSGPVAHLTYGTLFSAMNSKLQGYDVMPNRSLMLLRNASY</sequence>
<evidence type="ECO:0000256" key="5">
    <source>
        <dbReference type="SAM" id="SignalP"/>
    </source>
</evidence>
<accession>A0A7W4VHA3</accession>
<evidence type="ECO:0000256" key="3">
    <source>
        <dbReference type="ARBA" id="ARBA00022448"/>
    </source>
</evidence>
<comment type="subcellular location">
    <subcellularLocation>
        <location evidence="1">Periplasm</location>
    </subcellularLocation>
</comment>
<dbReference type="SUPFAM" id="SSF53850">
    <property type="entry name" value="Periplasmic binding protein-like II"/>
    <property type="match status" value="1"/>
</dbReference>
<feature type="signal peptide" evidence="5">
    <location>
        <begin position="1"/>
        <end position="24"/>
    </location>
</feature>
<dbReference type="AlphaFoldDB" id="A0A7W4VHA3"/>
<organism evidence="7 8">
    <name type="scientific">Microvirga lupini</name>
    <dbReference type="NCBI Taxonomy" id="420324"/>
    <lineage>
        <taxon>Bacteria</taxon>
        <taxon>Pseudomonadati</taxon>
        <taxon>Pseudomonadota</taxon>
        <taxon>Alphaproteobacteria</taxon>
        <taxon>Hyphomicrobiales</taxon>
        <taxon>Methylobacteriaceae</taxon>
        <taxon>Microvirga</taxon>
    </lineage>
</organism>
<comment type="similarity">
    <text evidence="2">Belongs to the bacterial solute-binding protein 5 family.</text>
</comment>
<evidence type="ECO:0000313" key="8">
    <source>
        <dbReference type="Proteomes" id="UP000532010"/>
    </source>
</evidence>
<dbReference type="GO" id="GO:0030288">
    <property type="term" value="C:outer membrane-bounded periplasmic space"/>
    <property type="evidence" value="ECO:0007669"/>
    <property type="project" value="UniProtKB-ARBA"/>
</dbReference>
<dbReference type="Gene3D" id="3.40.190.10">
    <property type="entry name" value="Periplasmic binding protein-like II"/>
    <property type="match status" value="1"/>
</dbReference>
<protein>
    <submittedName>
        <fullName evidence="7">Peptide/nickel transport system substrate-binding protein</fullName>
    </submittedName>
</protein>
<dbReference type="PIRSF" id="PIRSF002741">
    <property type="entry name" value="MppA"/>
    <property type="match status" value="1"/>
</dbReference>
<proteinExistence type="inferred from homology"/>
<dbReference type="GO" id="GO:0043190">
    <property type="term" value="C:ATP-binding cassette (ABC) transporter complex"/>
    <property type="evidence" value="ECO:0007669"/>
    <property type="project" value="InterPro"/>
</dbReference>
<dbReference type="GO" id="GO:1904680">
    <property type="term" value="F:peptide transmembrane transporter activity"/>
    <property type="evidence" value="ECO:0007669"/>
    <property type="project" value="TreeGrafter"/>
</dbReference>
<keyword evidence="3" id="KW-0813">Transport</keyword>
<reference evidence="7 8" key="1">
    <citation type="submission" date="2020-08" db="EMBL/GenBank/DDBJ databases">
        <title>The Agave Microbiome: Exploring the role of microbial communities in plant adaptations to desert environments.</title>
        <authorList>
            <person name="Partida-Martinez L.P."/>
        </authorList>
    </citation>
    <scope>NUCLEOTIDE SEQUENCE [LARGE SCALE GENOMIC DNA]</scope>
    <source>
        <strain evidence="7 8">AT3.9</strain>
    </source>
</reference>
<dbReference type="Gene3D" id="3.10.105.10">
    <property type="entry name" value="Dipeptide-binding Protein, Domain 3"/>
    <property type="match status" value="1"/>
</dbReference>
<evidence type="ECO:0000256" key="2">
    <source>
        <dbReference type="ARBA" id="ARBA00005695"/>
    </source>
</evidence>
<feature type="chain" id="PRO_5031371799" evidence="5">
    <location>
        <begin position="25"/>
        <end position="499"/>
    </location>
</feature>
<dbReference type="InterPro" id="IPR039424">
    <property type="entry name" value="SBP_5"/>
</dbReference>
<dbReference type="Proteomes" id="UP000532010">
    <property type="component" value="Unassembled WGS sequence"/>
</dbReference>
<comment type="caution">
    <text evidence="7">The sequence shown here is derived from an EMBL/GenBank/DDBJ whole genome shotgun (WGS) entry which is preliminary data.</text>
</comment>
<keyword evidence="8" id="KW-1185">Reference proteome</keyword>
<dbReference type="Pfam" id="PF00496">
    <property type="entry name" value="SBP_bac_5"/>
    <property type="match status" value="1"/>
</dbReference>
<feature type="domain" description="Solute-binding protein family 5" evidence="6">
    <location>
        <begin position="69"/>
        <end position="420"/>
    </location>
</feature>
<dbReference type="PANTHER" id="PTHR30290:SF9">
    <property type="entry name" value="OLIGOPEPTIDE-BINDING PROTEIN APPA"/>
    <property type="match status" value="1"/>
</dbReference>
<dbReference type="InterPro" id="IPR000914">
    <property type="entry name" value="SBP_5_dom"/>
</dbReference>
<dbReference type="Gene3D" id="3.90.76.10">
    <property type="entry name" value="Dipeptide-binding Protein, Domain 1"/>
    <property type="match status" value="1"/>
</dbReference>
<dbReference type="GO" id="GO:0015833">
    <property type="term" value="P:peptide transport"/>
    <property type="evidence" value="ECO:0007669"/>
    <property type="project" value="TreeGrafter"/>
</dbReference>
<evidence type="ECO:0000313" key="7">
    <source>
        <dbReference type="EMBL" id="MBB3017208.1"/>
    </source>
</evidence>
<name>A0A7W4VHA3_9HYPH</name>
<dbReference type="RefSeq" id="WP_183446294.1">
    <property type="nucleotide sequence ID" value="NZ_JACHWB010000001.1"/>
</dbReference>
<dbReference type="InterPro" id="IPR030678">
    <property type="entry name" value="Peptide/Ni-bd"/>
</dbReference>